<reference evidence="2" key="1">
    <citation type="submission" date="2014-11" db="EMBL/GenBank/DDBJ databases">
        <authorList>
            <person name="Amaro Gonzalez C."/>
        </authorList>
    </citation>
    <scope>NUCLEOTIDE SEQUENCE</scope>
</reference>
<keyword evidence="1" id="KW-0732">Signal</keyword>
<evidence type="ECO:0000256" key="1">
    <source>
        <dbReference type="SAM" id="SignalP"/>
    </source>
</evidence>
<organism evidence="2">
    <name type="scientific">Anguilla anguilla</name>
    <name type="common">European freshwater eel</name>
    <name type="synonym">Muraena anguilla</name>
    <dbReference type="NCBI Taxonomy" id="7936"/>
    <lineage>
        <taxon>Eukaryota</taxon>
        <taxon>Metazoa</taxon>
        <taxon>Chordata</taxon>
        <taxon>Craniata</taxon>
        <taxon>Vertebrata</taxon>
        <taxon>Euteleostomi</taxon>
        <taxon>Actinopterygii</taxon>
        <taxon>Neopterygii</taxon>
        <taxon>Teleostei</taxon>
        <taxon>Anguilliformes</taxon>
        <taxon>Anguillidae</taxon>
        <taxon>Anguilla</taxon>
    </lineage>
</organism>
<evidence type="ECO:0000313" key="2">
    <source>
        <dbReference type="EMBL" id="JAH63949.1"/>
    </source>
</evidence>
<dbReference type="EMBL" id="GBXM01044628">
    <property type="protein sequence ID" value="JAH63949.1"/>
    <property type="molecule type" value="Transcribed_RNA"/>
</dbReference>
<dbReference type="AlphaFoldDB" id="A0A0E9UDK7"/>
<protein>
    <recommendedName>
        <fullName evidence="3">Secreted protein</fullName>
    </recommendedName>
</protein>
<evidence type="ECO:0008006" key="3">
    <source>
        <dbReference type="Google" id="ProtNLM"/>
    </source>
</evidence>
<accession>A0A0E9UDK7</accession>
<feature type="signal peptide" evidence="1">
    <location>
        <begin position="1"/>
        <end position="17"/>
    </location>
</feature>
<sequence length="71" mass="8013">MFPVSLFSINFCRLLLCRTFEQTRLLSAAVPPFLAGCKLLPSFNTAPLIFTPVFHVTILEEPFQVICFFSA</sequence>
<proteinExistence type="predicted"/>
<feature type="chain" id="PRO_5002433134" description="Secreted protein" evidence="1">
    <location>
        <begin position="18"/>
        <end position="71"/>
    </location>
</feature>
<reference evidence="2" key="2">
    <citation type="journal article" date="2015" name="Fish Shellfish Immunol.">
        <title>Early steps in the European eel (Anguilla anguilla)-Vibrio vulnificus interaction in the gills: Role of the RtxA13 toxin.</title>
        <authorList>
            <person name="Callol A."/>
            <person name="Pajuelo D."/>
            <person name="Ebbesson L."/>
            <person name="Teles M."/>
            <person name="MacKenzie S."/>
            <person name="Amaro C."/>
        </authorList>
    </citation>
    <scope>NUCLEOTIDE SEQUENCE</scope>
</reference>
<name>A0A0E9UDK7_ANGAN</name>